<sequence length="53" mass="5792">MPKNQHVSGNNVIQTKGDGTQVRKSNNAVIFNGYNGVDNPQRPQQKDVSLRAA</sequence>
<evidence type="ECO:0000256" key="1">
    <source>
        <dbReference type="SAM" id="MobiDB-lite"/>
    </source>
</evidence>
<dbReference type="OrthoDB" id="2538700at2759"/>
<name>A0A2X0MQI6_9BASI</name>
<gene>
    <name evidence="2" type="ORF">BZ3500_MVSOF-1268-A1-R1_CHR12-2G03730</name>
</gene>
<dbReference type="AlphaFoldDB" id="A0A2X0MQI6"/>
<organism evidence="2 3">
    <name type="scientific">Microbotryum saponariae</name>
    <dbReference type="NCBI Taxonomy" id="289078"/>
    <lineage>
        <taxon>Eukaryota</taxon>
        <taxon>Fungi</taxon>
        <taxon>Dikarya</taxon>
        <taxon>Basidiomycota</taxon>
        <taxon>Pucciniomycotina</taxon>
        <taxon>Microbotryomycetes</taxon>
        <taxon>Microbotryales</taxon>
        <taxon>Microbotryaceae</taxon>
        <taxon>Microbotryum</taxon>
    </lineage>
</organism>
<dbReference type="Proteomes" id="UP000249723">
    <property type="component" value="Unassembled WGS sequence"/>
</dbReference>
<proteinExistence type="predicted"/>
<feature type="region of interest" description="Disordered" evidence="1">
    <location>
        <begin position="1"/>
        <end position="53"/>
    </location>
</feature>
<accession>A0A2X0MQI6</accession>
<feature type="compositionally biased region" description="Basic and acidic residues" evidence="1">
    <location>
        <begin position="44"/>
        <end position="53"/>
    </location>
</feature>
<evidence type="ECO:0000313" key="2">
    <source>
        <dbReference type="EMBL" id="SCZ94165.1"/>
    </source>
</evidence>
<dbReference type="EMBL" id="FMWP01000052">
    <property type="protein sequence ID" value="SCZ94165.1"/>
    <property type="molecule type" value="Genomic_DNA"/>
</dbReference>
<keyword evidence="3" id="KW-1185">Reference proteome</keyword>
<feature type="compositionally biased region" description="Polar residues" evidence="1">
    <location>
        <begin position="1"/>
        <end position="29"/>
    </location>
</feature>
<reference evidence="3" key="1">
    <citation type="submission" date="2016-10" db="EMBL/GenBank/DDBJ databases">
        <authorList>
            <person name="Jeantristanb JTB J.-T."/>
            <person name="Ricardo R."/>
        </authorList>
    </citation>
    <scope>NUCLEOTIDE SEQUENCE [LARGE SCALE GENOMIC DNA]</scope>
</reference>
<evidence type="ECO:0000313" key="3">
    <source>
        <dbReference type="Proteomes" id="UP000249723"/>
    </source>
</evidence>
<protein>
    <submittedName>
        <fullName evidence="2">BZ3500_MvSof-1268-A1-R1_Chr12-2g03730 protein</fullName>
    </submittedName>
</protein>